<keyword evidence="3" id="KW-1185">Reference proteome</keyword>
<evidence type="ECO:0000313" key="2">
    <source>
        <dbReference type="EMBL" id="MCL7048663.1"/>
    </source>
</evidence>
<accession>A0AA41VWE2</accession>
<protein>
    <submittedName>
        <fullName evidence="2">Uncharacterized protein</fullName>
    </submittedName>
</protein>
<dbReference type="Proteomes" id="UP001177140">
    <property type="component" value="Unassembled WGS sequence"/>
</dbReference>
<comment type="caution">
    <text evidence="2">The sequence shown here is derived from an EMBL/GenBank/DDBJ whole genome shotgun (WGS) entry which is preliminary data.</text>
</comment>
<organism evidence="2 3">
    <name type="scientific">Papaver nudicaule</name>
    <name type="common">Iceland poppy</name>
    <dbReference type="NCBI Taxonomy" id="74823"/>
    <lineage>
        <taxon>Eukaryota</taxon>
        <taxon>Viridiplantae</taxon>
        <taxon>Streptophyta</taxon>
        <taxon>Embryophyta</taxon>
        <taxon>Tracheophyta</taxon>
        <taxon>Spermatophyta</taxon>
        <taxon>Magnoliopsida</taxon>
        <taxon>Ranunculales</taxon>
        <taxon>Papaveraceae</taxon>
        <taxon>Papaveroideae</taxon>
        <taxon>Papaver</taxon>
    </lineage>
</organism>
<evidence type="ECO:0000256" key="1">
    <source>
        <dbReference type="SAM" id="SignalP"/>
    </source>
</evidence>
<reference evidence="2" key="1">
    <citation type="submission" date="2022-03" db="EMBL/GenBank/DDBJ databases">
        <title>A functionally conserved STORR gene fusion in Papaver species that diverged 16.8 million years ago.</title>
        <authorList>
            <person name="Catania T."/>
        </authorList>
    </citation>
    <scope>NUCLEOTIDE SEQUENCE</scope>
    <source>
        <strain evidence="2">S-191538</strain>
    </source>
</reference>
<name>A0AA41VWE2_PAPNU</name>
<proteinExistence type="predicted"/>
<sequence>MAGSPSCNRIALILANWLLLFQFNCTHTQYVEIKKLMGADLFVKSQIDDANKLLAQGFKRVSPRGVLKFERNVTTTVAIQGKCYDSTDCDRICSQLSNTQADITTGKKG</sequence>
<gene>
    <name evidence="2" type="ORF">MKW94_001747</name>
</gene>
<dbReference type="AlphaFoldDB" id="A0AA41VWE2"/>
<evidence type="ECO:0000313" key="3">
    <source>
        <dbReference type="Proteomes" id="UP001177140"/>
    </source>
</evidence>
<dbReference type="EMBL" id="JAJJMA010307112">
    <property type="protein sequence ID" value="MCL7048663.1"/>
    <property type="molecule type" value="Genomic_DNA"/>
</dbReference>
<feature type="chain" id="PRO_5041351850" evidence="1">
    <location>
        <begin position="29"/>
        <end position="109"/>
    </location>
</feature>
<keyword evidence="1" id="KW-0732">Signal</keyword>
<feature type="signal peptide" evidence="1">
    <location>
        <begin position="1"/>
        <end position="28"/>
    </location>
</feature>